<organism evidence="1 2">
    <name type="scientific">Popillia japonica</name>
    <name type="common">Japanese beetle</name>
    <dbReference type="NCBI Taxonomy" id="7064"/>
    <lineage>
        <taxon>Eukaryota</taxon>
        <taxon>Metazoa</taxon>
        <taxon>Ecdysozoa</taxon>
        <taxon>Arthropoda</taxon>
        <taxon>Hexapoda</taxon>
        <taxon>Insecta</taxon>
        <taxon>Pterygota</taxon>
        <taxon>Neoptera</taxon>
        <taxon>Endopterygota</taxon>
        <taxon>Coleoptera</taxon>
        <taxon>Polyphaga</taxon>
        <taxon>Scarabaeiformia</taxon>
        <taxon>Scarabaeidae</taxon>
        <taxon>Rutelinae</taxon>
        <taxon>Popillia</taxon>
    </lineage>
</organism>
<evidence type="ECO:0000313" key="2">
    <source>
        <dbReference type="Proteomes" id="UP001458880"/>
    </source>
</evidence>
<protein>
    <submittedName>
        <fullName evidence="1">Uncharacterized protein</fullName>
    </submittedName>
</protein>
<reference evidence="1 2" key="1">
    <citation type="journal article" date="2024" name="BMC Genomics">
        <title>De novo assembly and annotation of Popillia japonica's genome with initial clues to its potential as an invasive pest.</title>
        <authorList>
            <person name="Cucini C."/>
            <person name="Boschi S."/>
            <person name="Funari R."/>
            <person name="Cardaioli E."/>
            <person name="Iannotti N."/>
            <person name="Marturano G."/>
            <person name="Paoli F."/>
            <person name="Bruttini M."/>
            <person name="Carapelli A."/>
            <person name="Frati F."/>
            <person name="Nardi F."/>
        </authorList>
    </citation>
    <scope>NUCLEOTIDE SEQUENCE [LARGE SCALE GENOMIC DNA]</scope>
    <source>
        <strain evidence="1">DMR45628</strain>
    </source>
</reference>
<accession>A0AAW1LQI8</accession>
<dbReference type="EMBL" id="JASPKY010000118">
    <property type="protein sequence ID" value="KAK9736124.1"/>
    <property type="molecule type" value="Genomic_DNA"/>
</dbReference>
<evidence type="ECO:0000313" key="1">
    <source>
        <dbReference type="EMBL" id="KAK9736124.1"/>
    </source>
</evidence>
<keyword evidence="2" id="KW-1185">Reference proteome</keyword>
<dbReference type="AlphaFoldDB" id="A0AAW1LQI8"/>
<dbReference type="Proteomes" id="UP001458880">
    <property type="component" value="Unassembled WGS sequence"/>
</dbReference>
<sequence>MVILEEFKKLHEDIKVFKTSVTKDNQERRKNLNLTNKKLIELDSFKNRLDSLKLKPSSDISNIGLVKEIQIYSKGIEIKPSSDISNIGLVKEIQII</sequence>
<comment type="caution">
    <text evidence="1">The sequence shown here is derived from an EMBL/GenBank/DDBJ whole genome shotgun (WGS) entry which is preliminary data.</text>
</comment>
<name>A0AAW1LQI8_POPJA</name>
<proteinExistence type="predicted"/>
<gene>
    <name evidence="1" type="ORF">QE152_g12773</name>
</gene>